<name>A0A915KNU3_ROMCU</name>
<keyword evidence="1" id="KW-1185">Reference proteome</keyword>
<dbReference type="AlphaFoldDB" id="A0A915KNU3"/>
<protein>
    <submittedName>
        <fullName evidence="2">Uncharacterized protein</fullName>
    </submittedName>
</protein>
<evidence type="ECO:0000313" key="1">
    <source>
        <dbReference type="Proteomes" id="UP000887565"/>
    </source>
</evidence>
<accession>A0A915KNU3</accession>
<organism evidence="1 2">
    <name type="scientific">Romanomermis culicivorax</name>
    <name type="common">Nematode worm</name>
    <dbReference type="NCBI Taxonomy" id="13658"/>
    <lineage>
        <taxon>Eukaryota</taxon>
        <taxon>Metazoa</taxon>
        <taxon>Ecdysozoa</taxon>
        <taxon>Nematoda</taxon>
        <taxon>Enoplea</taxon>
        <taxon>Dorylaimia</taxon>
        <taxon>Mermithida</taxon>
        <taxon>Mermithoidea</taxon>
        <taxon>Mermithidae</taxon>
        <taxon>Romanomermis</taxon>
    </lineage>
</organism>
<reference evidence="2" key="1">
    <citation type="submission" date="2022-11" db="UniProtKB">
        <authorList>
            <consortium name="WormBaseParasite"/>
        </authorList>
    </citation>
    <scope>IDENTIFICATION</scope>
</reference>
<dbReference type="WBParaSite" id="nRc.2.0.1.t39720-RA">
    <property type="protein sequence ID" value="nRc.2.0.1.t39720-RA"/>
    <property type="gene ID" value="nRc.2.0.1.g39720"/>
</dbReference>
<proteinExistence type="predicted"/>
<dbReference type="Proteomes" id="UP000887565">
    <property type="component" value="Unplaced"/>
</dbReference>
<sequence>MISEIAFFIIIEIDNKIVSSLQNDRRLMTTGVFQSFVDRICRTTHVYRRISIIQQRGRRMASRRGVQQEFQEKQTI</sequence>
<evidence type="ECO:0000313" key="2">
    <source>
        <dbReference type="WBParaSite" id="nRc.2.0.1.t39720-RA"/>
    </source>
</evidence>